<keyword evidence="4" id="KW-0175">Coiled coil</keyword>
<dbReference type="InterPro" id="IPR040446">
    <property type="entry name" value="RRP7"/>
</dbReference>
<dbReference type="GO" id="GO:0003723">
    <property type="term" value="F:RNA binding"/>
    <property type="evidence" value="ECO:0007669"/>
    <property type="project" value="UniProtKB-UniRule"/>
</dbReference>
<feature type="region of interest" description="Disordered" evidence="5">
    <location>
        <begin position="193"/>
        <end position="219"/>
    </location>
</feature>
<dbReference type="Pfam" id="PF12923">
    <property type="entry name" value="RRP7"/>
    <property type="match status" value="1"/>
</dbReference>
<evidence type="ECO:0000256" key="2">
    <source>
        <dbReference type="ARBA" id="ARBA00022884"/>
    </source>
</evidence>
<dbReference type="Pfam" id="PF17799">
    <property type="entry name" value="RRM_Rrp7"/>
    <property type="match status" value="1"/>
</dbReference>
<evidence type="ECO:0000256" key="4">
    <source>
        <dbReference type="SAM" id="Coils"/>
    </source>
</evidence>
<evidence type="ECO:0000256" key="1">
    <source>
        <dbReference type="ARBA" id="ARBA00006110"/>
    </source>
</evidence>
<evidence type="ECO:0000259" key="6">
    <source>
        <dbReference type="PROSITE" id="PS50102"/>
    </source>
</evidence>
<evidence type="ECO:0000256" key="5">
    <source>
        <dbReference type="SAM" id="MobiDB-lite"/>
    </source>
</evidence>
<dbReference type="Gene3D" id="3.30.70.330">
    <property type="match status" value="1"/>
</dbReference>
<dbReference type="InterPro" id="IPR000504">
    <property type="entry name" value="RRM_dom"/>
</dbReference>
<dbReference type="InterPro" id="IPR012677">
    <property type="entry name" value="Nucleotide-bd_a/b_plait_sf"/>
</dbReference>
<comment type="similarity">
    <text evidence="1">Belongs to the RRP7 family.</text>
</comment>
<protein>
    <submittedName>
        <fullName evidence="7">Ribosomal RNA-processing protein 7 homolog A</fullName>
    </submittedName>
</protein>
<evidence type="ECO:0000313" key="7">
    <source>
        <dbReference type="EMBL" id="CAG6617098.1"/>
    </source>
</evidence>
<dbReference type="EMBL" id="HBUF01037838">
    <property type="protein sequence ID" value="CAG6617100.1"/>
    <property type="molecule type" value="Transcribed_RNA"/>
</dbReference>
<dbReference type="PANTHER" id="PTHR13191">
    <property type="entry name" value="RIBOSOMAL RNA PROCESSING PROTEIN 7-RELATED"/>
    <property type="match status" value="1"/>
</dbReference>
<evidence type="ECO:0000256" key="3">
    <source>
        <dbReference type="PROSITE-ProRule" id="PRU00176"/>
    </source>
</evidence>
<dbReference type="InterPro" id="IPR035979">
    <property type="entry name" value="RBD_domain_sf"/>
</dbReference>
<dbReference type="GO" id="GO:0034456">
    <property type="term" value="C:UTP-C complex"/>
    <property type="evidence" value="ECO:0007669"/>
    <property type="project" value="TreeGrafter"/>
</dbReference>
<dbReference type="InterPro" id="IPR024326">
    <property type="entry name" value="RRP7_C"/>
</dbReference>
<dbReference type="EMBL" id="HBUF01382090">
    <property type="protein sequence ID" value="CAG6730691.1"/>
    <property type="molecule type" value="Transcribed_RNA"/>
</dbReference>
<feature type="coiled-coil region" evidence="4">
    <location>
        <begin position="140"/>
        <end position="167"/>
    </location>
</feature>
<dbReference type="GO" id="GO:0006364">
    <property type="term" value="P:rRNA processing"/>
    <property type="evidence" value="ECO:0007669"/>
    <property type="project" value="TreeGrafter"/>
</dbReference>
<dbReference type="CDD" id="cd12951">
    <property type="entry name" value="RRP7_Rrp7A"/>
    <property type="match status" value="1"/>
</dbReference>
<dbReference type="EMBL" id="HBUF01037839">
    <property type="protein sequence ID" value="CAG6617102.1"/>
    <property type="molecule type" value="Transcribed_RNA"/>
</dbReference>
<feature type="domain" description="RRM" evidence="6">
    <location>
        <begin position="42"/>
        <end position="143"/>
    </location>
</feature>
<dbReference type="SUPFAM" id="SSF54928">
    <property type="entry name" value="RNA-binding domain, RBD"/>
    <property type="match status" value="1"/>
</dbReference>
<organism evidence="7">
    <name type="scientific">Cacopsylla melanoneura</name>
    <dbReference type="NCBI Taxonomy" id="428564"/>
    <lineage>
        <taxon>Eukaryota</taxon>
        <taxon>Metazoa</taxon>
        <taxon>Ecdysozoa</taxon>
        <taxon>Arthropoda</taxon>
        <taxon>Hexapoda</taxon>
        <taxon>Insecta</taxon>
        <taxon>Pterygota</taxon>
        <taxon>Neoptera</taxon>
        <taxon>Paraneoptera</taxon>
        <taxon>Hemiptera</taxon>
        <taxon>Sternorrhyncha</taxon>
        <taxon>Psylloidea</taxon>
        <taxon>Psyllidae</taxon>
        <taxon>Psyllinae</taxon>
        <taxon>Cacopsylla</taxon>
    </lineage>
</organism>
<dbReference type="PANTHER" id="PTHR13191:SF0">
    <property type="entry name" value="RIBOSOMAL RNA-PROCESSING PROTEIN 7 HOMOLOG A-RELATED"/>
    <property type="match status" value="1"/>
</dbReference>
<dbReference type="Gene3D" id="6.10.250.1770">
    <property type="match status" value="1"/>
</dbReference>
<reference evidence="7" key="1">
    <citation type="submission" date="2021-05" db="EMBL/GenBank/DDBJ databases">
        <authorList>
            <person name="Alioto T."/>
            <person name="Alioto T."/>
            <person name="Gomez Garrido J."/>
        </authorList>
    </citation>
    <scope>NUCLEOTIDE SEQUENCE</scope>
</reference>
<proteinExistence type="inferred from homology"/>
<dbReference type="EMBL" id="HBUF01037837">
    <property type="protein sequence ID" value="CAG6617098.1"/>
    <property type="molecule type" value="Transcribed_RNA"/>
</dbReference>
<accession>A0A8D8LXZ8</accession>
<dbReference type="PROSITE" id="PS50102">
    <property type="entry name" value="RRM"/>
    <property type="match status" value="1"/>
</dbReference>
<sequence length="265" mass="30962">MAATYNGYTVLSLKFNENCTETFIFLKKHNVRDQSTETPKDRTLFIQGLPPYSSKELLKHVFEKFGKVHKIFLHSKLNVKVGDEDKTASKYFGDKSSGGFKVGYVVYQNESSVRRVLSHPVSQSLLLSSIKDKDQLNIGLVAMKQQYNESLIKKEELQKEIDEFMTEWDQKKSIEEEAAKNQTGEDGWEMVTKKGRNPGISRKESVNKQILSKERSKQSRKQLLNFYQFQIKESKMNHLESMRKKFEEDKQKIDLLKQSRRFKPF</sequence>
<dbReference type="GO" id="GO:0032545">
    <property type="term" value="C:CURI complex"/>
    <property type="evidence" value="ECO:0007669"/>
    <property type="project" value="TreeGrafter"/>
</dbReference>
<dbReference type="AlphaFoldDB" id="A0A8D8LXZ8"/>
<name>A0A8D8LXZ8_9HEMI</name>
<feature type="compositionally biased region" description="Basic and acidic residues" evidence="5">
    <location>
        <begin position="201"/>
        <end position="217"/>
    </location>
</feature>
<dbReference type="GO" id="GO:0000028">
    <property type="term" value="P:ribosomal small subunit assembly"/>
    <property type="evidence" value="ECO:0007669"/>
    <property type="project" value="TreeGrafter"/>
</dbReference>
<dbReference type="InterPro" id="IPR040447">
    <property type="entry name" value="RRM_Rrp7"/>
</dbReference>
<keyword evidence="2 3" id="KW-0694">RNA-binding</keyword>